<evidence type="ECO:0000256" key="4">
    <source>
        <dbReference type="SAM" id="MobiDB-lite"/>
    </source>
</evidence>
<keyword evidence="2" id="KW-0378">Hydrolase</keyword>
<comment type="caution">
    <text evidence="6">The sequence shown here is derived from an EMBL/GenBank/DDBJ whole genome shotgun (WGS) entry which is preliminary data.</text>
</comment>
<evidence type="ECO:0000256" key="3">
    <source>
        <dbReference type="ARBA" id="ARBA00023295"/>
    </source>
</evidence>
<dbReference type="InterPro" id="IPR017853">
    <property type="entry name" value="GH"/>
</dbReference>
<dbReference type="EMBL" id="BAAANY010000040">
    <property type="protein sequence ID" value="GAA1716332.1"/>
    <property type="molecule type" value="Genomic_DNA"/>
</dbReference>
<gene>
    <name evidence="6" type="primary">nagZ</name>
    <name evidence="6" type="ORF">GCM10009765_76310</name>
</gene>
<comment type="similarity">
    <text evidence="1">Belongs to the glycosyl hydrolase 3 family.</text>
</comment>
<dbReference type="InterPro" id="IPR036962">
    <property type="entry name" value="Glyco_hydro_3_N_sf"/>
</dbReference>
<accession>A0ABP4V4J0</accession>
<proteinExistence type="inferred from homology"/>
<dbReference type="Gene3D" id="3.20.20.300">
    <property type="entry name" value="Glycoside hydrolase, family 3, N-terminal domain"/>
    <property type="match status" value="1"/>
</dbReference>
<reference evidence="7" key="1">
    <citation type="journal article" date="2019" name="Int. J. Syst. Evol. Microbiol.">
        <title>The Global Catalogue of Microorganisms (GCM) 10K type strain sequencing project: providing services to taxonomists for standard genome sequencing and annotation.</title>
        <authorList>
            <consortium name="The Broad Institute Genomics Platform"/>
            <consortium name="The Broad Institute Genome Sequencing Center for Infectious Disease"/>
            <person name="Wu L."/>
            <person name="Ma J."/>
        </authorList>
    </citation>
    <scope>NUCLEOTIDE SEQUENCE [LARGE SCALE GENOMIC DNA]</scope>
    <source>
        <strain evidence="7">JCM 14718</strain>
    </source>
</reference>
<sequence length="358" mass="36847">MVAACTFASSPAHDASATTRPKVHLTVQQEAGQRIIYSYAGLTPPAALLQAIKAGQAAGVIFFKPNISSPSQIASVITQLVQAQQQSPVSQPLLLMTDQEGGQVRRLPGEPSLSEKQIGASSNSLALASQAGTGAANTLHGVGMNVNLAPVLDVFRTPGNFIDEYGRSYSQDSAKVGPLGKNFIVAQQALKVAATAKHFPGLGAATQSQNTDLGPVTLNVPMSTLRGADEVPYGAAITAGVKLIMTSWAVYPALDANRPAGLSTTVVQNELRAHMGFRGVTITDAIEAGALKSYGTTGQRSVLAAQAGMDLVLCSAQDVTQGQQATTALADALQSGQLPAADFTAAVDRITALRGSLA</sequence>
<dbReference type="Proteomes" id="UP001500618">
    <property type="component" value="Unassembled WGS sequence"/>
</dbReference>
<protein>
    <submittedName>
        <fullName evidence="6">Beta-N-acetylhexosaminidase</fullName>
    </submittedName>
</protein>
<name>A0ABP4V4J0_9ACTN</name>
<keyword evidence="7" id="KW-1185">Reference proteome</keyword>
<dbReference type="SUPFAM" id="SSF51445">
    <property type="entry name" value="(Trans)glycosidases"/>
    <property type="match status" value="1"/>
</dbReference>
<dbReference type="PANTHER" id="PTHR30480:SF14">
    <property type="entry name" value="HYDROLASE, PUTATIVE (AFU_ORTHOLOGUE AFUA_4G13770)-RELATED"/>
    <property type="match status" value="1"/>
</dbReference>
<dbReference type="InterPro" id="IPR001764">
    <property type="entry name" value="Glyco_hydro_3_N"/>
</dbReference>
<evidence type="ECO:0000313" key="7">
    <source>
        <dbReference type="Proteomes" id="UP001500618"/>
    </source>
</evidence>
<dbReference type="Pfam" id="PF00933">
    <property type="entry name" value="Glyco_hydro_3"/>
    <property type="match status" value="1"/>
</dbReference>
<feature type="region of interest" description="Disordered" evidence="4">
    <location>
        <begin position="1"/>
        <end position="21"/>
    </location>
</feature>
<dbReference type="InterPro" id="IPR050226">
    <property type="entry name" value="NagZ_Beta-hexosaminidase"/>
</dbReference>
<keyword evidence="3" id="KW-0326">Glycosidase</keyword>
<dbReference type="RefSeq" id="WP_279580304.1">
    <property type="nucleotide sequence ID" value="NZ_WOTO01000013.1"/>
</dbReference>
<dbReference type="PANTHER" id="PTHR30480">
    <property type="entry name" value="BETA-HEXOSAMINIDASE-RELATED"/>
    <property type="match status" value="1"/>
</dbReference>
<organism evidence="6 7">
    <name type="scientific">Fodinicola feengrottensis</name>
    <dbReference type="NCBI Taxonomy" id="435914"/>
    <lineage>
        <taxon>Bacteria</taxon>
        <taxon>Bacillati</taxon>
        <taxon>Actinomycetota</taxon>
        <taxon>Actinomycetes</taxon>
        <taxon>Mycobacteriales</taxon>
        <taxon>Fodinicola</taxon>
    </lineage>
</organism>
<evidence type="ECO:0000256" key="2">
    <source>
        <dbReference type="ARBA" id="ARBA00022801"/>
    </source>
</evidence>
<feature type="domain" description="Glycoside hydrolase family 3 N-terminal" evidence="5">
    <location>
        <begin position="48"/>
        <end position="352"/>
    </location>
</feature>
<evidence type="ECO:0000256" key="1">
    <source>
        <dbReference type="ARBA" id="ARBA00005336"/>
    </source>
</evidence>
<evidence type="ECO:0000259" key="5">
    <source>
        <dbReference type="Pfam" id="PF00933"/>
    </source>
</evidence>
<evidence type="ECO:0000313" key="6">
    <source>
        <dbReference type="EMBL" id="GAA1716332.1"/>
    </source>
</evidence>